<accession>K6VIY0</accession>
<dbReference type="PhylomeDB" id="K6VIY0"/>
<keyword evidence="2" id="KW-0732">Signal</keyword>
<organism evidence="3 4">
    <name type="scientific">Plasmodium cynomolgi (strain B)</name>
    <dbReference type="NCBI Taxonomy" id="1120755"/>
    <lineage>
        <taxon>Eukaryota</taxon>
        <taxon>Sar</taxon>
        <taxon>Alveolata</taxon>
        <taxon>Apicomplexa</taxon>
        <taxon>Aconoidasida</taxon>
        <taxon>Haemosporida</taxon>
        <taxon>Plasmodiidae</taxon>
        <taxon>Plasmodium</taxon>
        <taxon>Plasmodium (Plasmodium)</taxon>
    </lineage>
</organism>
<gene>
    <name evidence="3" type="ORF">PCYB_147750</name>
</gene>
<dbReference type="AlphaFoldDB" id="K6VIY0"/>
<feature type="compositionally biased region" description="Basic and acidic residues" evidence="1">
    <location>
        <begin position="96"/>
        <end position="106"/>
    </location>
</feature>
<evidence type="ECO:0000256" key="2">
    <source>
        <dbReference type="SAM" id="SignalP"/>
    </source>
</evidence>
<feature type="region of interest" description="Disordered" evidence="1">
    <location>
        <begin position="61"/>
        <end position="123"/>
    </location>
</feature>
<evidence type="ECO:0000313" key="3">
    <source>
        <dbReference type="EMBL" id="GAB69347.1"/>
    </source>
</evidence>
<feature type="compositionally biased region" description="Basic and acidic residues" evidence="1">
    <location>
        <begin position="61"/>
        <end position="83"/>
    </location>
</feature>
<dbReference type="KEGG" id="pcy:PCYB_147750"/>
<feature type="signal peptide" evidence="2">
    <location>
        <begin position="1"/>
        <end position="22"/>
    </location>
</feature>
<evidence type="ECO:0008006" key="5">
    <source>
        <dbReference type="Google" id="ProtNLM"/>
    </source>
</evidence>
<dbReference type="RefSeq" id="XP_004225294.1">
    <property type="nucleotide sequence ID" value="XM_004225246.1"/>
</dbReference>
<sequence length="167" mass="18934">MSNFCMKFFVFTLLIWTLRCSSKDNVGEEYSYQSNQRKTLHLRDGRILTAVTSIEIPSGCDKESVKRSNTVKSEKQESEKTGIDGEASSGSTYQPMDEKVAEDTKHLKGTRNSVNNTKIKSKKTKRDDVPITPLFFAELLLNEPGKGIDILMLYAGGFLKYARNRFF</sequence>
<dbReference type="Proteomes" id="UP000006319">
    <property type="component" value="Chromosome 14"/>
</dbReference>
<evidence type="ECO:0000313" key="4">
    <source>
        <dbReference type="Proteomes" id="UP000006319"/>
    </source>
</evidence>
<dbReference type="EMBL" id="DF157106">
    <property type="protein sequence ID" value="GAB69347.1"/>
    <property type="molecule type" value="Genomic_DNA"/>
</dbReference>
<dbReference type="GeneID" id="14695731"/>
<dbReference type="OMA" id="YAGGFLK"/>
<dbReference type="OrthoDB" id="382803at2759"/>
<feature type="chain" id="PRO_5003895443" description="Pv-fam-d protein" evidence="2">
    <location>
        <begin position="23"/>
        <end position="167"/>
    </location>
</feature>
<dbReference type="VEuPathDB" id="PlasmoDB:PCYB_147750"/>
<reference evidence="3 4" key="1">
    <citation type="journal article" date="2012" name="Nat. Genet.">
        <title>Plasmodium cynomolgi genome sequences provide insight into Plasmodium vivax and the monkey malaria clade.</title>
        <authorList>
            <person name="Tachibana S."/>
            <person name="Sullivan S.A."/>
            <person name="Kawai S."/>
            <person name="Nakamura S."/>
            <person name="Kim H.R."/>
            <person name="Goto N."/>
            <person name="Arisue N."/>
            <person name="Palacpac N.M.Q."/>
            <person name="Honma H."/>
            <person name="Yagi M."/>
            <person name="Tougan T."/>
            <person name="Katakai Y."/>
            <person name="Kaneko O."/>
            <person name="Mita T."/>
            <person name="Kita K."/>
            <person name="Yasutomi Y."/>
            <person name="Sutton P.L."/>
            <person name="Shakhbatyan R."/>
            <person name="Horii T."/>
            <person name="Yasunaga T."/>
            <person name="Barnwell J.W."/>
            <person name="Escalante A.A."/>
            <person name="Carlton J.M."/>
            <person name="Tanabe K."/>
        </authorList>
    </citation>
    <scope>NUCLEOTIDE SEQUENCE [LARGE SCALE GENOMIC DNA]</scope>
    <source>
        <strain evidence="3 4">B</strain>
    </source>
</reference>
<keyword evidence="4" id="KW-1185">Reference proteome</keyword>
<protein>
    <recommendedName>
        <fullName evidence="5">Pv-fam-d protein</fullName>
    </recommendedName>
</protein>
<proteinExistence type="predicted"/>
<evidence type="ECO:0000256" key="1">
    <source>
        <dbReference type="SAM" id="MobiDB-lite"/>
    </source>
</evidence>
<name>K6VIY0_PLACD</name>